<dbReference type="STRING" id="296218.AWN68_14930"/>
<evidence type="ECO:0000256" key="1">
    <source>
        <dbReference type="ARBA" id="ARBA00022448"/>
    </source>
</evidence>
<evidence type="ECO:0000256" key="3">
    <source>
        <dbReference type="ARBA" id="ARBA00022840"/>
    </source>
</evidence>
<proteinExistence type="predicted"/>
<dbReference type="InterPro" id="IPR003439">
    <property type="entry name" value="ABC_transporter-like_ATP-bd"/>
</dbReference>
<dbReference type="SUPFAM" id="SSF52540">
    <property type="entry name" value="P-loop containing nucleoside triphosphate hydrolases"/>
    <property type="match status" value="1"/>
</dbReference>
<accession>A0A150XUZ3</accession>
<comment type="caution">
    <text evidence="5">The sequence shown here is derived from an EMBL/GenBank/DDBJ whole genome shotgun (WGS) entry which is preliminary data.</text>
</comment>
<sequence>MSMLSLHNFQKSFGKQLILEIPELTFERGIHWIKGRNGSGKSTLFNCLAGLSPYQGEISLGEINLKKSPQAYKLKVNYSQSEPLFPEFLSGNDLINFFAKLKKAPAGQSKFLIQQLSVDAYADQPCGTYSSGMTKKLSIVLAFLGEPEWIILDEPLITLDVEAQQLVSKMIVESREKGVSFLFSTHQDFDNSLIKASHTYKVENRLLTPES</sequence>
<dbReference type="PANTHER" id="PTHR42939:SF1">
    <property type="entry name" value="ABC TRANSPORTER ATP-BINDING PROTEIN ALBC-RELATED"/>
    <property type="match status" value="1"/>
</dbReference>
<reference evidence="5 6" key="1">
    <citation type="submission" date="2016-01" db="EMBL/GenBank/DDBJ databases">
        <title>Genome sequencing of Roseivirga echinicomitans KMM 6058.</title>
        <authorList>
            <person name="Selvaratnam C."/>
            <person name="Thevarajoo S."/>
            <person name="Goh K.M."/>
            <person name="Ee R."/>
            <person name="Chan K.-G."/>
            <person name="Chong C.S."/>
        </authorList>
    </citation>
    <scope>NUCLEOTIDE SEQUENCE [LARGE SCALE GENOMIC DNA]</scope>
    <source>
        <strain evidence="5 6">KMM 6058</strain>
    </source>
</reference>
<evidence type="ECO:0000259" key="4">
    <source>
        <dbReference type="PROSITE" id="PS50893"/>
    </source>
</evidence>
<dbReference type="EMBL" id="LRDB01000003">
    <property type="protein sequence ID" value="KYG82543.1"/>
    <property type="molecule type" value="Genomic_DNA"/>
</dbReference>
<dbReference type="GO" id="GO:0005524">
    <property type="term" value="F:ATP binding"/>
    <property type="evidence" value="ECO:0007669"/>
    <property type="project" value="UniProtKB-KW"/>
</dbReference>
<dbReference type="GO" id="GO:0016887">
    <property type="term" value="F:ATP hydrolysis activity"/>
    <property type="evidence" value="ECO:0007669"/>
    <property type="project" value="InterPro"/>
</dbReference>
<name>A0A150XUZ3_9BACT</name>
<gene>
    <name evidence="5" type="ORF">AWN68_14930</name>
</gene>
<keyword evidence="2" id="KW-0547">Nucleotide-binding</keyword>
<keyword evidence="3" id="KW-0067">ATP-binding</keyword>
<evidence type="ECO:0000313" key="6">
    <source>
        <dbReference type="Proteomes" id="UP000075615"/>
    </source>
</evidence>
<keyword evidence="6" id="KW-1185">Reference proteome</keyword>
<organism evidence="5 6">
    <name type="scientific">Roseivirga echinicomitans</name>
    <dbReference type="NCBI Taxonomy" id="296218"/>
    <lineage>
        <taxon>Bacteria</taxon>
        <taxon>Pseudomonadati</taxon>
        <taxon>Bacteroidota</taxon>
        <taxon>Cytophagia</taxon>
        <taxon>Cytophagales</taxon>
        <taxon>Roseivirgaceae</taxon>
        <taxon>Roseivirga</taxon>
    </lineage>
</organism>
<dbReference type="PROSITE" id="PS50893">
    <property type="entry name" value="ABC_TRANSPORTER_2"/>
    <property type="match status" value="1"/>
</dbReference>
<dbReference type="InterPro" id="IPR027417">
    <property type="entry name" value="P-loop_NTPase"/>
</dbReference>
<dbReference type="Pfam" id="PF00005">
    <property type="entry name" value="ABC_tran"/>
    <property type="match status" value="1"/>
</dbReference>
<evidence type="ECO:0000256" key="2">
    <source>
        <dbReference type="ARBA" id="ARBA00022741"/>
    </source>
</evidence>
<dbReference type="Gene3D" id="3.40.50.300">
    <property type="entry name" value="P-loop containing nucleotide triphosphate hydrolases"/>
    <property type="match status" value="1"/>
</dbReference>
<dbReference type="PANTHER" id="PTHR42939">
    <property type="entry name" value="ABC TRANSPORTER ATP-BINDING PROTEIN ALBC-RELATED"/>
    <property type="match status" value="1"/>
</dbReference>
<protein>
    <recommendedName>
        <fullName evidence="4">ABC transporter domain-containing protein</fullName>
    </recommendedName>
</protein>
<dbReference type="AlphaFoldDB" id="A0A150XUZ3"/>
<feature type="domain" description="ABC transporter" evidence="4">
    <location>
        <begin position="4"/>
        <end position="206"/>
    </location>
</feature>
<keyword evidence="1" id="KW-0813">Transport</keyword>
<evidence type="ECO:0000313" key="5">
    <source>
        <dbReference type="EMBL" id="KYG82543.1"/>
    </source>
</evidence>
<dbReference type="InterPro" id="IPR051782">
    <property type="entry name" value="ABC_Transporter_VariousFunc"/>
</dbReference>
<dbReference type="Proteomes" id="UP000075615">
    <property type="component" value="Unassembled WGS sequence"/>
</dbReference>